<dbReference type="EMBL" id="AZGZ01000013">
    <property type="protein sequence ID" value="KZZ91618.1"/>
    <property type="molecule type" value="Genomic_DNA"/>
</dbReference>
<dbReference type="AlphaFoldDB" id="A0A167YQ32"/>
<evidence type="ECO:0008006" key="4">
    <source>
        <dbReference type="Google" id="ProtNLM"/>
    </source>
</evidence>
<protein>
    <recommendedName>
        <fullName evidence="4">Urease accessory protein UreD</fullName>
    </recommendedName>
</protein>
<sequence>MPHKHKRSRRDDDDSIHDLPPNVIAKPLAPKDFKKKNDSSFSKNNNKRKRRGGDGGAATESTAAETATATKSTSTSTSKAKATAEKMKKKRKTNQDDTPKAFLRIMQQMQGKKLDRGPDDGNDRRSKKKKGQNDDIKEEPTPAQPEKKIPIPKILPGEKLSDFAARVDQAMPLSGIAKRHNWREIEAEAGPIKKRKGHKRHVAGDESDDDPWAKLNKKVKEERKNPLETVDAPPVLTKVRPKFKVYGGAKVSVENVPGAAGSLRRREELKAERESIVEQYRRLMAEKRGGGL</sequence>
<reference evidence="2 3" key="1">
    <citation type="journal article" date="2016" name="Genome Biol. Evol.">
        <title>Divergent and convergent evolution of fungal pathogenicity.</title>
        <authorList>
            <person name="Shang Y."/>
            <person name="Xiao G."/>
            <person name="Zheng P."/>
            <person name="Cen K."/>
            <person name="Zhan S."/>
            <person name="Wang C."/>
        </authorList>
    </citation>
    <scope>NUCLEOTIDE SEQUENCE [LARGE SCALE GENOMIC DNA]</scope>
    <source>
        <strain evidence="2 3">ARSEF 7405</strain>
    </source>
</reference>
<keyword evidence="3" id="KW-1185">Reference proteome</keyword>
<comment type="caution">
    <text evidence="2">The sequence shown here is derived from an EMBL/GenBank/DDBJ whole genome shotgun (WGS) entry which is preliminary data.</text>
</comment>
<dbReference type="OrthoDB" id="5876637at2759"/>
<evidence type="ECO:0000313" key="3">
    <source>
        <dbReference type="Proteomes" id="UP000242877"/>
    </source>
</evidence>
<feature type="compositionally biased region" description="Basic residues" evidence="1">
    <location>
        <begin position="192"/>
        <end position="201"/>
    </location>
</feature>
<dbReference type="PANTHER" id="PTHR40644:SF1">
    <property type="entry name" value="UPF0653 PROTEIN C607.02C"/>
    <property type="match status" value="1"/>
</dbReference>
<gene>
    <name evidence="2" type="ORF">AAP_03324</name>
</gene>
<proteinExistence type="predicted"/>
<feature type="compositionally biased region" description="Basic and acidic residues" evidence="1">
    <location>
        <begin position="112"/>
        <end position="124"/>
    </location>
</feature>
<dbReference type="PANTHER" id="PTHR40644">
    <property type="entry name" value="UPF0653 PROTEIN C607.02C"/>
    <property type="match status" value="1"/>
</dbReference>
<evidence type="ECO:0000313" key="2">
    <source>
        <dbReference type="EMBL" id="KZZ91618.1"/>
    </source>
</evidence>
<accession>A0A167YQ32</accession>
<feature type="region of interest" description="Disordered" evidence="1">
    <location>
        <begin position="187"/>
        <end position="213"/>
    </location>
</feature>
<evidence type="ECO:0000256" key="1">
    <source>
        <dbReference type="SAM" id="MobiDB-lite"/>
    </source>
</evidence>
<feature type="compositionally biased region" description="Basic and acidic residues" evidence="1">
    <location>
        <begin position="131"/>
        <end position="149"/>
    </location>
</feature>
<organism evidence="2 3">
    <name type="scientific">Ascosphaera apis ARSEF 7405</name>
    <dbReference type="NCBI Taxonomy" id="392613"/>
    <lineage>
        <taxon>Eukaryota</taxon>
        <taxon>Fungi</taxon>
        <taxon>Dikarya</taxon>
        <taxon>Ascomycota</taxon>
        <taxon>Pezizomycotina</taxon>
        <taxon>Eurotiomycetes</taxon>
        <taxon>Eurotiomycetidae</taxon>
        <taxon>Onygenales</taxon>
        <taxon>Ascosphaeraceae</taxon>
        <taxon>Ascosphaera</taxon>
    </lineage>
</organism>
<feature type="compositionally biased region" description="Low complexity" evidence="1">
    <location>
        <begin position="57"/>
        <end position="81"/>
    </location>
</feature>
<dbReference type="VEuPathDB" id="FungiDB:AAP_03324"/>
<feature type="compositionally biased region" description="Basic and acidic residues" evidence="1">
    <location>
        <begin position="29"/>
        <end position="38"/>
    </location>
</feature>
<feature type="region of interest" description="Disordered" evidence="1">
    <location>
        <begin position="1"/>
        <end position="154"/>
    </location>
</feature>
<dbReference type="Proteomes" id="UP000242877">
    <property type="component" value="Unassembled WGS sequence"/>
</dbReference>
<name>A0A167YQ32_9EURO</name>